<evidence type="ECO:0000256" key="1">
    <source>
        <dbReference type="SAM" id="MobiDB-lite"/>
    </source>
</evidence>
<comment type="caution">
    <text evidence="2">The sequence shown here is derived from an EMBL/GenBank/DDBJ whole genome shotgun (WGS) entry which is preliminary data.</text>
</comment>
<sequence length="99" mass="10369">MQNLSPPIRTSLPPIGTSPPPSPAVCLAGPRHHPTPPDLILFISDGGGERNLSSGERDSMDWEKGFGKAQGTVAGVGQGFGVRRGTERLGRGRGLDPGW</sequence>
<feature type="non-terminal residue" evidence="2">
    <location>
        <position position="99"/>
    </location>
</feature>
<feature type="region of interest" description="Disordered" evidence="1">
    <location>
        <begin position="69"/>
        <end position="99"/>
    </location>
</feature>
<organism evidence="2 3">
    <name type="scientific">Cuscuta epithymum</name>
    <dbReference type="NCBI Taxonomy" id="186058"/>
    <lineage>
        <taxon>Eukaryota</taxon>
        <taxon>Viridiplantae</taxon>
        <taxon>Streptophyta</taxon>
        <taxon>Embryophyta</taxon>
        <taxon>Tracheophyta</taxon>
        <taxon>Spermatophyta</taxon>
        <taxon>Magnoliopsida</taxon>
        <taxon>eudicotyledons</taxon>
        <taxon>Gunneridae</taxon>
        <taxon>Pentapetalae</taxon>
        <taxon>asterids</taxon>
        <taxon>lamiids</taxon>
        <taxon>Solanales</taxon>
        <taxon>Convolvulaceae</taxon>
        <taxon>Cuscuteae</taxon>
        <taxon>Cuscuta</taxon>
        <taxon>Cuscuta subgen. Cuscuta</taxon>
    </lineage>
</organism>
<evidence type="ECO:0000313" key="2">
    <source>
        <dbReference type="EMBL" id="CAH9128350.1"/>
    </source>
</evidence>
<dbReference type="AlphaFoldDB" id="A0AAV0EYK2"/>
<feature type="compositionally biased region" description="Basic and acidic residues" evidence="1">
    <location>
        <begin position="84"/>
        <end position="99"/>
    </location>
</feature>
<dbReference type="EMBL" id="CAMAPF010000949">
    <property type="protein sequence ID" value="CAH9128350.1"/>
    <property type="molecule type" value="Genomic_DNA"/>
</dbReference>
<protein>
    <submittedName>
        <fullName evidence="2">Uncharacterized protein</fullName>
    </submittedName>
</protein>
<accession>A0AAV0EYK2</accession>
<name>A0AAV0EYK2_9ASTE</name>
<evidence type="ECO:0000313" key="3">
    <source>
        <dbReference type="Proteomes" id="UP001152523"/>
    </source>
</evidence>
<dbReference type="Proteomes" id="UP001152523">
    <property type="component" value="Unassembled WGS sequence"/>
</dbReference>
<gene>
    <name evidence="2" type="ORF">CEPIT_LOCUS29014</name>
</gene>
<keyword evidence="3" id="KW-1185">Reference proteome</keyword>
<feature type="region of interest" description="Disordered" evidence="1">
    <location>
        <begin position="1"/>
        <end position="32"/>
    </location>
</feature>
<proteinExistence type="predicted"/>
<reference evidence="2" key="1">
    <citation type="submission" date="2022-07" db="EMBL/GenBank/DDBJ databases">
        <authorList>
            <person name="Macas J."/>
            <person name="Novak P."/>
            <person name="Neumann P."/>
        </authorList>
    </citation>
    <scope>NUCLEOTIDE SEQUENCE</scope>
</reference>